<dbReference type="EMBL" id="CM046394">
    <property type="protein sequence ID" value="KAI8547466.1"/>
    <property type="molecule type" value="Genomic_DNA"/>
</dbReference>
<proteinExistence type="predicted"/>
<gene>
    <name evidence="1" type="ORF">RHMOL_Rhmol07G0198000</name>
</gene>
<dbReference type="Proteomes" id="UP001062846">
    <property type="component" value="Chromosome 7"/>
</dbReference>
<evidence type="ECO:0000313" key="1">
    <source>
        <dbReference type="EMBL" id="KAI8547466.1"/>
    </source>
</evidence>
<protein>
    <submittedName>
        <fullName evidence="1">Uncharacterized protein</fullName>
    </submittedName>
</protein>
<sequence>MVLTTTMMEINRRSMNVMVVNGELVIISRLSISGGSGMSSMIGLPTDRALVEDDECLRWISMYANNQDLFFEDFKNVYIKLVNTGAMWKPSL</sequence>
<reference evidence="1" key="1">
    <citation type="submission" date="2022-02" db="EMBL/GenBank/DDBJ databases">
        <title>Plant Genome Project.</title>
        <authorList>
            <person name="Zhang R.-G."/>
        </authorList>
    </citation>
    <scope>NUCLEOTIDE SEQUENCE</scope>
    <source>
        <strain evidence="1">AT1</strain>
    </source>
</reference>
<comment type="caution">
    <text evidence="1">The sequence shown here is derived from an EMBL/GenBank/DDBJ whole genome shotgun (WGS) entry which is preliminary data.</text>
</comment>
<keyword evidence="2" id="KW-1185">Reference proteome</keyword>
<accession>A0ACC0N2H9</accession>
<evidence type="ECO:0000313" key="2">
    <source>
        <dbReference type="Proteomes" id="UP001062846"/>
    </source>
</evidence>
<organism evidence="1 2">
    <name type="scientific">Rhododendron molle</name>
    <name type="common">Chinese azalea</name>
    <name type="synonym">Azalea mollis</name>
    <dbReference type="NCBI Taxonomy" id="49168"/>
    <lineage>
        <taxon>Eukaryota</taxon>
        <taxon>Viridiplantae</taxon>
        <taxon>Streptophyta</taxon>
        <taxon>Embryophyta</taxon>
        <taxon>Tracheophyta</taxon>
        <taxon>Spermatophyta</taxon>
        <taxon>Magnoliopsida</taxon>
        <taxon>eudicotyledons</taxon>
        <taxon>Gunneridae</taxon>
        <taxon>Pentapetalae</taxon>
        <taxon>asterids</taxon>
        <taxon>Ericales</taxon>
        <taxon>Ericaceae</taxon>
        <taxon>Ericoideae</taxon>
        <taxon>Rhodoreae</taxon>
        <taxon>Rhododendron</taxon>
    </lineage>
</organism>
<name>A0ACC0N2H9_RHOML</name>